<comment type="pathway">
    <text evidence="2">Protein modification; protein glycosylation.</text>
</comment>
<dbReference type="PANTHER" id="PTHR45918">
    <property type="entry name" value="ALPHA-1,3/1,6-MANNOSYLTRANSFERASE ALG2"/>
    <property type="match status" value="1"/>
</dbReference>
<evidence type="ECO:0000256" key="13">
    <source>
        <dbReference type="ARBA" id="ARBA00045103"/>
    </source>
</evidence>
<evidence type="ECO:0000259" key="16">
    <source>
        <dbReference type="Pfam" id="PF13439"/>
    </source>
</evidence>
<dbReference type="AlphaFoldDB" id="A0A0G0Y8A2"/>
<keyword evidence="8" id="KW-1133">Transmembrane helix</keyword>
<evidence type="ECO:0000256" key="12">
    <source>
        <dbReference type="ARBA" id="ARBA00032874"/>
    </source>
</evidence>
<evidence type="ECO:0000256" key="5">
    <source>
        <dbReference type="ARBA" id="ARBA00022679"/>
    </source>
</evidence>
<reference evidence="17 18" key="1">
    <citation type="journal article" date="2015" name="Nature">
        <title>rRNA introns, odd ribosomes, and small enigmatic genomes across a large radiation of phyla.</title>
        <authorList>
            <person name="Brown C.T."/>
            <person name="Hug L.A."/>
            <person name="Thomas B.C."/>
            <person name="Sharon I."/>
            <person name="Castelle C.J."/>
            <person name="Singh A."/>
            <person name="Wilkins M.J."/>
            <person name="Williams K.H."/>
            <person name="Banfield J.F."/>
        </authorList>
    </citation>
    <scope>NUCLEOTIDE SEQUENCE [LARGE SCALE GENOMIC DNA]</scope>
</reference>
<dbReference type="Pfam" id="PF13439">
    <property type="entry name" value="Glyco_transf_4"/>
    <property type="match status" value="1"/>
</dbReference>
<evidence type="ECO:0000256" key="2">
    <source>
        <dbReference type="ARBA" id="ARBA00004922"/>
    </source>
</evidence>
<keyword evidence="6" id="KW-0812">Transmembrane</keyword>
<keyword evidence="9" id="KW-0472">Membrane</keyword>
<organism evidence="17 18">
    <name type="scientific">Candidatus Amesbacteria bacterium GW2011_GWA2_42_12</name>
    <dbReference type="NCBI Taxonomy" id="1618356"/>
    <lineage>
        <taxon>Bacteria</taxon>
        <taxon>Candidatus Amesiibacteriota</taxon>
    </lineage>
</organism>
<feature type="domain" description="Glycosyl transferase family 1" evidence="15">
    <location>
        <begin position="203"/>
        <end position="355"/>
    </location>
</feature>
<comment type="catalytic activity">
    <reaction evidence="13">
        <text>a beta-D-Man-(1-&gt;4)-beta-D-GlcNAc-(1-&gt;4)-alpha-D-GlcNAc-diphospho-di-trans,poly-cis-dolichol + GDP-alpha-D-mannose = an alpha-D-Man-(1-&gt;3)-beta-D-Man-(1-&gt;4)-beta-D-GlcNAc-(1-&gt;4)-alpha-D-GlcNAc-diphospho-di-trans,poly-cis-dolichol + GDP + H(+)</text>
        <dbReference type="Rhea" id="RHEA:29515"/>
        <dbReference type="Rhea" id="RHEA-COMP:19511"/>
        <dbReference type="Rhea" id="RHEA-COMP:19513"/>
        <dbReference type="ChEBI" id="CHEBI:15378"/>
        <dbReference type="ChEBI" id="CHEBI:57527"/>
        <dbReference type="ChEBI" id="CHEBI:58189"/>
        <dbReference type="ChEBI" id="CHEBI:58472"/>
        <dbReference type="ChEBI" id="CHEBI:132510"/>
        <dbReference type="EC" id="2.4.1.132"/>
    </reaction>
    <physiologicalReaction direction="left-to-right" evidence="13">
        <dbReference type="Rhea" id="RHEA:29516"/>
    </physiologicalReaction>
</comment>
<comment type="catalytic activity">
    <reaction evidence="14">
        <text>an alpha-D-Man-(1-&gt;3)-beta-D-Man-(1-&gt;4)-beta-D-GlcNAc-(1-&gt;4)-alpha-D-GlcNAc-diphospho-di-trans,poly-cis-dolichol + GDP-alpha-D-mannose = an alpha-D-Man-(1-&gt;3)-[alpha-D-Man-(1-&gt;6)]-beta-D-Man-(1-&gt;4)-beta-D-GlcNAc-(1-&gt;4)-alpha-D-GlcNAc-diphospho-di-trans,poly-cis-dolichol + GDP + H(+)</text>
        <dbReference type="Rhea" id="RHEA:29519"/>
        <dbReference type="Rhea" id="RHEA-COMP:19513"/>
        <dbReference type="Rhea" id="RHEA-COMP:19515"/>
        <dbReference type="ChEBI" id="CHEBI:15378"/>
        <dbReference type="ChEBI" id="CHEBI:57527"/>
        <dbReference type="ChEBI" id="CHEBI:58189"/>
        <dbReference type="ChEBI" id="CHEBI:132510"/>
        <dbReference type="ChEBI" id="CHEBI:132511"/>
        <dbReference type="EC" id="2.4.1.257"/>
    </reaction>
    <physiologicalReaction direction="left-to-right" evidence="14">
        <dbReference type="Rhea" id="RHEA:29520"/>
    </physiologicalReaction>
</comment>
<comment type="subcellular location">
    <subcellularLocation>
        <location evidence="1">Endoplasmic reticulum membrane</location>
    </subcellularLocation>
</comment>
<dbReference type="PANTHER" id="PTHR45918:SF1">
    <property type="entry name" value="ALPHA-1,3_1,6-MANNOSYLTRANSFERASE ALG2"/>
    <property type="match status" value="1"/>
</dbReference>
<evidence type="ECO:0000256" key="4">
    <source>
        <dbReference type="ARBA" id="ARBA00012649"/>
    </source>
</evidence>
<evidence type="ECO:0000256" key="10">
    <source>
        <dbReference type="ARBA" id="ARBA00032047"/>
    </source>
</evidence>
<evidence type="ECO:0000256" key="8">
    <source>
        <dbReference type="ARBA" id="ARBA00022989"/>
    </source>
</evidence>
<accession>A0A0G0Y8A2</accession>
<evidence type="ECO:0000256" key="9">
    <source>
        <dbReference type="ARBA" id="ARBA00023136"/>
    </source>
</evidence>
<evidence type="ECO:0000256" key="3">
    <source>
        <dbReference type="ARBA" id="ARBA00011969"/>
    </source>
</evidence>
<sequence>MKVAIVHDYLKEIGGAERVLMALKEIFPDAPVYTAYKFSRFWGEFREIGEKWDIRESWGKYLPFLPKFLSYYTILSPLFFRSFDLSDYDLVIVSQTGGYFPNGVKIGPKTKLVTYCHTPPRFLYGYETATKERNKWYWKPISAIVNHILLMVDFQFAQNPHLFIANSRNVAERIKKFYRRDSVVVCPPIEIPNPKSQDSNKLQNPNHKKDYYLVISRIVGSKGLELLYDFGERYKIKVAGRAINKSGEEIVQKLKENNIEYLGEVSEEDKWKLMTNAKGFLCLSRDEDFGISSVEAQMCGTLVIAYNSGGYKETVINKKTGILFDEYTTEGLIRAIREMEEIRWNKKYIINHAQKFSKENFVKQCRNYLK</sequence>
<dbReference type="GO" id="GO:0102704">
    <property type="term" value="F:GDP-Man:Man(2)GlcNAc(2)-PP-Dol alpha-1,6-mannosyltransferase activity"/>
    <property type="evidence" value="ECO:0007669"/>
    <property type="project" value="UniProtKB-EC"/>
</dbReference>
<dbReference type="EC" id="2.4.1.132" evidence="4"/>
<gene>
    <name evidence="17" type="ORF">UU93_C0004G0024</name>
</gene>
<dbReference type="EC" id="2.4.1.257" evidence="3"/>
<evidence type="ECO:0000256" key="1">
    <source>
        <dbReference type="ARBA" id="ARBA00004586"/>
    </source>
</evidence>
<dbReference type="GO" id="GO:0012505">
    <property type="term" value="C:endomembrane system"/>
    <property type="evidence" value="ECO:0007669"/>
    <property type="project" value="TreeGrafter"/>
</dbReference>
<keyword evidence="7" id="KW-0256">Endoplasmic reticulum</keyword>
<dbReference type="STRING" id="1618356.UU93_C0004G0024"/>
<keyword evidence="5 17" id="KW-0808">Transferase</keyword>
<dbReference type="EMBL" id="LCCN01000004">
    <property type="protein sequence ID" value="KKS32977.1"/>
    <property type="molecule type" value="Genomic_DNA"/>
</dbReference>
<dbReference type="Pfam" id="PF00534">
    <property type="entry name" value="Glycos_transf_1"/>
    <property type="match status" value="1"/>
</dbReference>
<name>A0A0G0Y8A2_9BACT</name>
<dbReference type="Proteomes" id="UP000034160">
    <property type="component" value="Unassembled WGS sequence"/>
</dbReference>
<evidence type="ECO:0000256" key="11">
    <source>
        <dbReference type="ARBA" id="ARBA00032333"/>
    </source>
</evidence>
<comment type="caution">
    <text evidence="17">The sequence shown here is derived from an EMBL/GenBank/DDBJ whole genome shotgun (WGS) entry which is preliminary data.</text>
</comment>
<feature type="domain" description="Glycosyltransferase subfamily 4-like N-terminal" evidence="16">
    <location>
        <begin position="14"/>
        <end position="187"/>
    </location>
</feature>
<dbReference type="Gene3D" id="3.40.50.2000">
    <property type="entry name" value="Glycogen Phosphorylase B"/>
    <property type="match status" value="1"/>
</dbReference>
<dbReference type="InterPro" id="IPR001296">
    <property type="entry name" value="Glyco_trans_1"/>
</dbReference>
<dbReference type="GO" id="GO:0004378">
    <property type="term" value="F:GDP-Man:Man(1)GlcNAc(2)-PP-Dol alpha-1,3-mannosyltransferase activity"/>
    <property type="evidence" value="ECO:0007669"/>
    <property type="project" value="UniProtKB-EC"/>
</dbReference>
<evidence type="ECO:0000313" key="18">
    <source>
        <dbReference type="Proteomes" id="UP000034160"/>
    </source>
</evidence>
<evidence type="ECO:0000313" key="17">
    <source>
        <dbReference type="EMBL" id="KKS32977.1"/>
    </source>
</evidence>
<evidence type="ECO:0000256" key="6">
    <source>
        <dbReference type="ARBA" id="ARBA00022692"/>
    </source>
</evidence>
<proteinExistence type="predicted"/>
<dbReference type="InterPro" id="IPR027054">
    <property type="entry name" value="ALG2"/>
</dbReference>
<dbReference type="InterPro" id="IPR028098">
    <property type="entry name" value="Glyco_trans_4-like_N"/>
</dbReference>
<dbReference type="SUPFAM" id="SSF53756">
    <property type="entry name" value="UDP-Glycosyltransferase/glycogen phosphorylase"/>
    <property type="match status" value="1"/>
</dbReference>
<protein>
    <recommendedName>
        <fullName evidence="10">GDP-Man:Man(1)GlcNAc(2)-PP-Dol alpha-1,3-mannosyltransferase</fullName>
        <ecNumber evidence="4">2.4.1.132</ecNumber>
        <ecNumber evidence="3">2.4.1.257</ecNumber>
    </recommendedName>
    <alternativeName>
        <fullName evidence="12">GDP-Man:Man(1)GlcNAc(2)-PP-dolichol mannosyltransferase</fullName>
    </alternativeName>
    <alternativeName>
        <fullName evidence="11">GDP-Man:Man(2)GlcNAc(2)-PP-Dol alpha-1,6-mannosyltransferase</fullName>
    </alternativeName>
</protein>
<evidence type="ECO:0000259" key="15">
    <source>
        <dbReference type="Pfam" id="PF00534"/>
    </source>
</evidence>
<evidence type="ECO:0000256" key="7">
    <source>
        <dbReference type="ARBA" id="ARBA00022824"/>
    </source>
</evidence>
<evidence type="ECO:0000256" key="14">
    <source>
        <dbReference type="ARBA" id="ARBA00045104"/>
    </source>
</evidence>